<comment type="function">
    <text evidence="6">The GINS complex plays an essential role in the initiation of DNA replication.</text>
</comment>
<dbReference type="AlphaFoldDB" id="A0AAE0TQX2"/>
<dbReference type="Pfam" id="PF05916">
    <property type="entry name" value="Sld5"/>
    <property type="match status" value="1"/>
</dbReference>
<dbReference type="Proteomes" id="UP001274830">
    <property type="component" value="Unassembled WGS sequence"/>
</dbReference>
<gene>
    <name evidence="8" type="primary">PSF3</name>
    <name evidence="8" type="ORF">LTR78_010184</name>
</gene>
<proteinExistence type="inferred from homology"/>
<comment type="similarity">
    <text evidence="2 6">Belongs to the GINS3/PSF3 family.</text>
</comment>
<comment type="caution">
    <text evidence="8">The sequence shown here is derived from an EMBL/GenBank/DDBJ whole genome shotgun (WGS) entry which is preliminary data.</text>
</comment>
<dbReference type="Gene3D" id="1.20.58.2050">
    <property type="match status" value="1"/>
</dbReference>
<organism evidence="8 9">
    <name type="scientific">Recurvomyces mirabilis</name>
    <dbReference type="NCBI Taxonomy" id="574656"/>
    <lineage>
        <taxon>Eukaryota</taxon>
        <taxon>Fungi</taxon>
        <taxon>Dikarya</taxon>
        <taxon>Ascomycota</taxon>
        <taxon>Pezizomycotina</taxon>
        <taxon>Dothideomycetes</taxon>
        <taxon>Dothideomycetidae</taxon>
        <taxon>Mycosphaerellales</taxon>
        <taxon>Teratosphaeriaceae</taxon>
        <taxon>Recurvomyces</taxon>
    </lineage>
</organism>
<name>A0AAE0TQX2_9PEZI</name>
<dbReference type="EMBL" id="JAUTXT010000067">
    <property type="protein sequence ID" value="KAK3669933.1"/>
    <property type="molecule type" value="Genomic_DNA"/>
</dbReference>
<evidence type="ECO:0000256" key="4">
    <source>
        <dbReference type="ARBA" id="ARBA00022705"/>
    </source>
</evidence>
<dbReference type="InterPro" id="IPR038437">
    <property type="entry name" value="GINS_Psf3_sf"/>
</dbReference>
<protein>
    <recommendedName>
        <fullName evidence="3 6">DNA replication complex GINS protein PSF3</fullName>
    </recommendedName>
</protein>
<comment type="subcellular location">
    <subcellularLocation>
        <location evidence="1 6">Nucleus</location>
    </subcellularLocation>
</comment>
<dbReference type="CDD" id="cd11713">
    <property type="entry name" value="GINS_A_psf3"/>
    <property type="match status" value="1"/>
</dbReference>
<comment type="subunit">
    <text evidence="6">Component of the GINS complex.</text>
</comment>
<evidence type="ECO:0000256" key="1">
    <source>
        <dbReference type="ARBA" id="ARBA00004123"/>
    </source>
</evidence>
<dbReference type="GO" id="GO:0000811">
    <property type="term" value="C:GINS complex"/>
    <property type="evidence" value="ECO:0007669"/>
    <property type="project" value="UniProtKB-UniRule"/>
</dbReference>
<dbReference type="PANTHER" id="PTHR22768:SF0">
    <property type="entry name" value="DNA REPLICATION COMPLEX GINS PROTEIN PSF3"/>
    <property type="match status" value="1"/>
</dbReference>
<dbReference type="InterPro" id="IPR036224">
    <property type="entry name" value="GINS_bundle-like_dom_sf"/>
</dbReference>
<keyword evidence="4 6" id="KW-0235">DNA replication</keyword>
<reference evidence="8" key="1">
    <citation type="submission" date="2023-07" db="EMBL/GenBank/DDBJ databases">
        <title>Black Yeasts Isolated from many extreme environments.</title>
        <authorList>
            <person name="Coleine C."/>
            <person name="Stajich J.E."/>
            <person name="Selbmann L."/>
        </authorList>
    </citation>
    <scope>NUCLEOTIDE SEQUENCE</scope>
    <source>
        <strain evidence="8">CCFEE 5485</strain>
    </source>
</reference>
<feature type="domain" description="GINS subunit" evidence="7">
    <location>
        <begin position="27"/>
        <end position="112"/>
    </location>
</feature>
<dbReference type="InterPro" id="IPR010492">
    <property type="entry name" value="GINS_Psf3"/>
</dbReference>
<accession>A0AAE0TQX2</accession>
<evidence type="ECO:0000313" key="9">
    <source>
        <dbReference type="Proteomes" id="UP001274830"/>
    </source>
</evidence>
<dbReference type="InterPro" id="IPR021151">
    <property type="entry name" value="GINS_A"/>
</dbReference>
<sequence>MAEMLAVSKPSGPGSDSLATLDMPAALNEKVLNALRADPGSVDLRAQATWFYGLGERMLELFEEEEVAGVLVETFRLRALEIADKAQHSGATQQGGGAGGEFMQGLDDTERQCIIPRSTRRHYFNEKVVREYL</sequence>
<evidence type="ECO:0000313" key="8">
    <source>
        <dbReference type="EMBL" id="KAK3669933.1"/>
    </source>
</evidence>
<dbReference type="GO" id="GO:1902975">
    <property type="term" value="P:mitotic DNA replication initiation"/>
    <property type="evidence" value="ECO:0007669"/>
    <property type="project" value="TreeGrafter"/>
</dbReference>
<evidence type="ECO:0000259" key="7">
    <source>
        <dbReference type="Pfam" id="PF05916"/>
    </source>
</evidence>
<keyword evidence="5 6" id="KW-0539">Nucleus</keyword>
<evidence type="ECO:0000256" key="3">
    <source>
        <dbReference type="ARBA" id="ARBA00015140"/>
    </source>
</evidence>
<keyword evidence="9" id="KW-1185">Reference proteome</keyword>
<evidence type="ECO:0000256" key="5">
    <source>
        <dbReference type="ARBA" id="ARBA00023242"/>
    </source>
</evidence>
<evidence type="ECO:0000256" key="2">
    <source>
        <dbReference type="ARBA" id="ARBA00006343"/>
    </source>
</evidence>
<dbReference type="SUPFAM" id="SSF158573">
    <property type="entry name" value="GINS helical bundle-like"/>
    <property type="match status" value="1"/>
</dbReference>
<evidence type="ECO:0000256" key="6">
    <source>
        <dbReference type="RuleBase" id="RU367161"/>
    </source>
</evidence>
<dbReference type="PANTHER" id="PTHR22768">
    <property type="entry name" value="DNA REPLICATION COMPLEX GINS PROTEIN PSF3"/>
    <property type="match status" value="1"/>
</dbReference>